<dbReference type="GO" id="GO:0048544">
    <property type="term" value="P:recognition of pollen"/>
    <property type="evidence" value="ECO:0007669"/>
    <property type="project" value="InterPro"/>
</dbReference>
<keyword evidence="14" id="KW-1015">Disulfide bond</keyword>
<dbReference type="PROSITE" id="PS50927">
    <property type="entry name" value="BULB_LECTIN"/>
    <property type="match status" value="1"/>
</dbReference>
<sequence>MSQVIILFVSLLLISATTLLDSSSNASSKVIIKANETILSENRTFELGFFNINGEPRWYLGIWYASIPTPTYIWVANRQTPARNLSAAAAVITAEGKLAVVASGREILWRTENAAAAGEARLLEEGNLVLLGGDGEVVWRSFDFPADTWLPGMNLSGSQSLTCWRSSTDPAPGKYFLRLKPPEYGEIELVFNGSQPYWSTGKWTGDAFSGVPEMTVPYIYRFHFSNPFTPAAVFGYTELAAEGGGRPPPTRFQVDFSGQLRQYTWSPQAENWNMFWSRPENQCKVYGLCGNLGFCNTKMLSACKCLANFEPIDGGGWGAGDFSGGCRHRGGGVCGSNDGFEEVGAVSFDGSITESFSGTRSKCENTCKSNCSCIGLIHNRRTNICKKLFGSLLNLRKLTSDSTIDDVLYVRVPNGGLNRKNKTKTLVLIGTICGFVVILAIMLVALLVFRKGRIRREKEEEDAVFPVTNLKVFSYKELNTATRGFSEKLGHGGFGVVFRGELGDSSPVAVKRLERPGGAEGEFRAEVCTIGNIQHVNLVRLRGFCSENSHRLLVYDYMPNGPLSLYLKRDGKDLNWDVRFRIAVGTAKAIAYLHEECRDCIIHCDIKPENILLDEDCSPKVSDFGLAKLVGRDFSRVLATMRGTWGYVAPEWISGVAITAKADVYSYGMTLLELIGGRRNVEGPPSAGGGGAEEKWFFPPWAARQIIEGNVAAVVDERLAGGYDKVEAERVGLVAVWCIQDEEAMRPTMGMVVRMLEGMVEVGVPPPPKLLQAFVSGESFHGVGADSGIEGSVSVGCPNDNVQVTGNSMDSLNHLPTAT</sequence>
<evidence type="ECO:0000256" key="20">
    <source>
        <dbReference type="PROSITE-ProRule" id="PRU10141"/>
    </source>
</evidence>
<comment type="catalytic activity">
    <reaction evidence="18 19">
        <text>L-seryl-[protein] + ATP = O-phospho-L-seryl-[protein] + ADP + H(+)</text>
        <dbReference type="Rhea" id="RHEA:17989"/>
        <dbReference type="Rhea" id="RHEA-COMP:9863"/>
        <dbReference type="Rhea" id="RHEA-COMP:11604"/>
        <dbReference type="ChEBI" id="CHEBI:15378"/>
        <dbReference type="ChEBI" id="CHEBI:29999"/>
        <dbReference type="ChEBI" id="CHEBI:30616"/>
        <dbReference type="ChEBI" id="CHEBI:83421"/>
        <dbReference type="ChEBI" id="CHEBI:456216"/>
        <dbReference type="EC" id="2.7.11.1"/>
    </reaction>
</comment>
<evidence type="ECO:0000256" key="22">
    <source>
        <dbReference type="SAM" id="SignalP"/>
    </source>
</evidence>
<feature type="domain" description="Bulb-type lectin" evidence="24">
    <location>
        <begin position="23"/>
        <end position="143"/>
    </location>
</feature>
<dbReference type="Pfam" id="PF00954">
    <property type="entry name" value="S_locus_glycop"/>
    <property type="match status" value="1"/>
</dbReference>
<dbReference type="SMART" id="SM00220">
    <property type="entry name" value="S_TKc"/>
    <property type="match status" value="1"/>
</dbReference>
<dbReference type="InterPro" id="IPR036426">
    <property type="entry name" value="Bulb-type_lectin_dom_sf"/>
</dbReference>
<dbReference type="PANTHER" id="PTHR47974:SF20">
    <property type="entry name" value="RECEPTOR-LIKE SERINE_THREONINE-PROTEIN KINASE"/>
    <property type="match status" value="1"/>
</dbReference>
<evidence type="ECO:0000256" key="15">
    <source>
        <dbReference type="ARBA" id="ARBA00023170"/>
    </source>
</evidence>
<keyword evidence="11 19" id="KW-0067">ATP-binding</keyword>
<keyword evidence="2 19" id="KW-0723">Serine/threonine-protein kinase</keyword>
<dbReference type="InterPro" id="IPR000719">
    <property type="entry name" value="Prot_kinase_dom"/>
</dbReference>
<dbReference type="InParanoid" id="A0A2R6QP49"/>
<evidence type="ECO:0000256" key="9">
    <source>
        <dbReference type="ARBA" id="ARBA00022741"/>
    </source>
</evidence>
<dbReference type="SUPFAM" id="SSF51110">
    <property type="entry name" value="alpha-D-mannose-specific plant lectins"/>
    <property type="match status" value="1"/>
</dbReference>
<dbReference type="SMART" id="SM00108">
    <property type="entry name" value="B_lectin"/>
    <property type="match status" value="1"/>
</dbReference>
<keyword evidence="3" id="KW-0245">EGF-like domain</keyword>
<dbReference type="SUPFAM" id="SSF56112">
    <property type="entry name" value="Protein kinase-like (PK-like)"/>
    <property type="match status" value="1"/>
</dbReference>
<evidence type="ECO:0000313" key="26">
    <source>
        <dbReference type="Proteomes" id="UP000241394"/>
    </source>
</evidence>
<evidence type="ECO:0000256" key="2">
    <source>
        <dbReference type="ARBA" id="ARBA00022527"/>
    </source>
</evidence>
<dbReference type="Gene3D" id="3.30.200.20">
    <property type="entry name" value="Phosphorylase Kinase, domain 1"/>
    <property type="match status" value="1"/>
</dbReference>
<evidence type="ECO:0000256" key="21">
    <source>
        <dbReference type="SAM" id="Phobius"/>
    </source>
</evidence>
<dbReference type="EMBL" id="NKQK01000014">
    <property type="protein sequence ID" value="PSS11697.1"/>
    <property type="molecule type" value="Genomic_DNA"/>
</dbReference>
<comment type="similarity">
    <text evidence="19">Belongs to the protein kinase superfamily. Ser/Thr protein kinase family.</text>
</comment>
<dbReference type="GO" id="GO:0005524">
    <property type="term" value="F:ATP binding"/>
    <property type="evidence" value="ECO:0007669"/>
    <property type="project" value="UniProtKB-UniRule"/>
</dbReference>
<keyword evidence="26" id="KW-1185">Reference proteome</keyword>
<evidence type="ECO:0000256" key="6">
    <source>
        <dbReference type="ARBA" id="ARBA00022692"/>
    </source>
</evidence>
<dbReference type="InterPro" id="IPR000858">
    <property type="entry name" value="S_locus_glycoprot_dom"/>
</dbReference>
<keyword evidence="8 25" id="KW-0430">Lectin</keyword>
<evidence type="ECO:0000256" key="10">
    <source>
        <dbReference type="ARBA" id="ARBA00022777"/>
    </source>
</evidence>
<dbReference type="OrthoDB" id="643280at2759"/>
<evidence type="ECO:0000256" key="11">
    <source>
        <dbReference type="ARBA" id="ARBA00022840"/>
    </source>
</evidence>
<organism evidence="25 26">
    <name type="scientific">Actinidia chinensis var. chinensis</name>
    <name type="common">Chinese soft-hair kiwi</name>
    <dbReference type="NCBI Taxonomy" id="1590841"/>
    <lineage>
        <taxon>Eukaryota</taxon>
        <taxon>Viridiplantae</taxon>
        <taxon>Streptophyta</taxon>
        <taxon>Embryophyta</taxon>
        <taxon>Tracheophyta</taxon>
        <taxon>Spermatophyta</taxon>
        <taxon>Magnoliopsida</taxon>
        <taxon>eudicotyledons</taxon>
        <taxon>Gunneridae</taxon>
        <taxon>Pentapetalae</taxon>
        <taxon>asterids</taxon>
        <taxon>Ericales</taxon>
        <taxon>Actinidiaceae</taxon>
        <taxon>Actinidia</taxon>
    </lineage>
</organism>
<keyword evidence="16" id="KW-0325">Glycoprotein</keyword>
<dbReference type="FunFam" id="3.30.200.20:FF:000059">
    <property type="entry name" value="S-receptor-like serine/threonine-protein kinase"/>
    <property type="match status" value="1"/>
</dbReference>
<accession>A0A2R6QP49</accession>
<keyword evidence="13 21" id="KW-0472">Membrane</keyword>
<evidence type="ECO:0000313" key="25">
    <source>
        <dbReference type="EMBL" id="PSS11697.1"/>
    </source>
</evidence>
<evidence type="ECO:0000256" key="18">
    <source>
        <dbReference type="ARBA" id="ARBA00048679"/>
    </source>
</evidence>
<keyword evidence="10 19" id="KW-0418">Kinase</keyword>
<evidence type="ECO:0000256" key="17">
    <source>
        <dbReference type="ARBA" id="ARBA00047899"/>
    </source>
</evidence>
<dbReference type="GO" id="GO:0004674">
    <property type="term" value="F:protein serine/threonine kinase activity"/>
    <property type="evidence" value="ECO:0007669"/>
    <property type="project" value="UniProtKB-KW"/>
</dbReference>
<dbReference type="GO" id="GO:0016020">
    <property type="term" value="C:membrane"/>
    <property type="evidence" value="ECO:0007669"/>
    <property type="project" value="UniProtKB-SubCell"/>
</dbReference>
<keyword evidence="6 21" id="KW-0812">Transmembrane</keyword>
<feature type="transmembrane region" description="Helical" evidence="21">
    <location>
        <begin position="426"/>
        <end position="449"/>
    </location>
</feature>
<evidence type="ECO:0000256" key="16">
    <source>
        <dbReference type="ARBA" id="ARBA00023180"/>
    </source>
</evidence>
<feature type="chain" id="PRO_5015323600" description="Receptor-like serine/threonine-protein kinase" evidence="22">
    <location>
        <begin position="17"/>
        <end position="819"/>
    </location>
</feature>
<dbReference type="GO" id="GO:0106310">
    <property type="term" value="F:protein serine kinase activity"/>
    <property type="evidence" value="ECO:0007669"/>
    <property type="project" value="RHEA"/>
</dbReference>
<reference evidence="26" key="2">
    <citation type="journal article" date="2018" name="BMC Genomics">
        <title>A manually annotated Actinidia chinensis var. chinensis (kiwifruit) genome highlights the challenges associated with draft genomes and gene prediction in plants.</title>
        <authorList>
            <person name="Pilkington S.M."/>
            <person name="Crowhurst R."/>
            <person name="Hilario E."/>
            <person name="Nardozza S."/>
            <person name="Fraser L."/>
            <person name="Peng Y."/>
            <person name="Gunaseelan K."/>
            <person name="Simpson R."/>
            <person name="Tahir J."/>
            <person name="Deroles S.C."/>
            <person name="Templeton K."/>
            <person name="Luo Z."/>
            <person name="Davy M."/>
            <person name="Cheng C."/>
            <person name="McNeilage M."/>
            <person name="Scaglione D."/>
            <person name="Liu Y."/>
            <person name="Zhang Q."/>
            <person name="Datson P."/>
            <person name="De Silva N."/>
            <person name="Gardiner S.E."/>
            <person name="Bassett H."/>
            <person name="Chagne D."/>
            <person name="McCallum J."/>
            <person name="Dzierzon H."/>
            <person name="Deng C."/>
            <person name="Wang Y.Y."/>
            <person name="Barron L."/>
            <person name="Manako K."/>
            <person name="Bowen J."/>
            <person name="Foster T.M."/>
            <person name="Erridge Z.A."/>
            <person name="Tiffin H."/>
            <person name="Waite C.N."/>
            <person name="Davies K.M."/>
            <person name="Grierson E.P."/>
            <person name="Laing W.A."/>
            <person name="Kirk R."/>
            <person name="Chen X."/>
            <person name="Wood M."/>
            <person name="Montefiori M."/>
            <person name="Brummell D.A."/>
            <person name="Schwinn K.E."/>
            <person name="Catanach A."/>
            <person name="Fullerton C."/>
            <person name="Li D."/>
            <person name="Meiyalaghan S."/>
            <person name="Nieuwenhuizen N."/>
            <person name="Read N."/>
            <person name="Prakash R."/>
            <person name="Hunter D."/>
            <person name="Zhang H."/>
            <person name="McKenzie M."/>
            <person name="Knabel M."/>
            <person name="Harris A."/>
            <person name="Allan A.C."/>
            <person name="Gleave A."/>
            <person name="Chen A."/>
            <person name="Janssen B.J."/>
            <person name="Plunkett B."/>
            <person name="Ampomah-Dwamena C."/>
            <person name="Voogd C."/>
            <person name="Leif D."/>
            <person name="Lafferty D."/>
            <person name="Souleyre E.J.F."/>
            <person name="Varkonyi-Gasic E."/>
            <person name="Gambi F."/>
            <person name="Hanley J."/>
            <person name="Yao J.L."/>
            <person name="Cheung J."/>
            <person name="David K.M."/>
            <person name="Warren B."/>
            <person name="Marsh K."/>
            <person name="Snowden K.C."/>
            <person name="Lin-Wang K."/>
            <person name="Brian L."/>
            <person name="Martinez-Sanchez M."/>
            <person name="Wang M."/>
            <person name="Ileperuma N."/>
            <person name="Macnee N."/>
            <person name="Campin R."/>
            <person name="McAtee P."/>
            <person name="Drummond R.S.M."/>
            <person name="Espley R.V."/>
            <person name="Ireland H.S."/>
            <person name="Wu R."/>
            <person name="Atkinson R.G."/>
            <person name="Karunairetnam S."/>
            <person name="Bulley S."/>
            <person name="Chunkath S."/>
            <person name="Hanley Z."/>
            <person name="Storey R."/>
            <person name="Thrimawithana A.H."/>
            <person name="Thomson S."/>
            <person name="David C."/>
            <person name="Testolin R."/>
            <person name="Huang H."/>
            <person name="Hellens R.P."/>
            <person name="Schaffer R.J."/>
        </authorList>
    </citation>
    <scope>NUCLEOTIDE SEQUENCE [LARGE SCALE GENOMIC DNA]</scope>
    <source>
        <strain evidence="26">cv. Red5</strain>
    </source>
</reference>
<dbReference type="CDD" id="cd01098">
    <property type="entry name" value="PAN_AP_plant"/>
    <property type="match status" value="1"/>
</dbReference>
<keyword evidence="9 19" id="KW-0547">Nucleotide-binding</keyword>
<evidence type="ECO:0000259" key="24">
    <source>
        <dbReference type="PROSITE" id="PS50927"/>
    </source>
</evidence>
<dbReference type="EC" id="2.7.11.1" evidence="19"/>
<dbReference type="GO" id="GO:0030246">
    <property type="term" value="F:carbohydrate binding"/>
    <property type="evidence" value="ECO:0007669"/>
    <property type="project" value="UniProtKB-KW"/>
</dbReference>
<comment type="catalytic activity">
    <reaction evidence="17 19">
        <text>L-threonyl-[protein] + ATP = O-phospho-L-threonyl-[protein] + ADP + H(+)</text>
        <dbReference type="Rhea" id="RHEA:46608"/>
        <dbReference type="Rhea" id="RHEA-COMP:11060"/>
        <dbReference type="Rhea" id="RHEA-COMP:11605"/>
        <dbReference type="ChEBI" id="CHEBI:15378"/>
        <dbReference type="ChEBI" id="CHEBI:30013"/>
        <dbReference type="ChEBI" id="CHEBI:30616"/>
        <dbReference type="ChEBI" id="CHEBI:61977"/>
        <dbReference type="ChEBI" id="CHEBI:456216"/>
        <dbReference type="EC" id="2.7.11.1"/>
    </reaction>
</comment>
<dbReference type="Gene3D" id="2.90.10.10">
    <property type="entry name" value="Bulb-type lectin domain"/>
    <property type="match status" value="1"/>
</dbReference>
<evidence type="ECO:0000256" key="12">
    <source>
        <dbReference type="ARBA" id="ARBA00022989"/>
    </source>
</evidence>
<keyword evidence="15 25" id="KW-0675">Receptor</keyword>
<keyword evidence="5 19" id="KW-0808">Transferase</keyword>
<protein>
    <recommendedName>
        <fullName evidence="19">Receptor-like serine/threonine-protein kinase</fullName>
        <ecNumber evidence="19">2.7.11.1</ecNumber>
    </recommendedName>
</protein>
<feature type="binding site" evidence="20">
    <location>
        <position position="511"/>
    </location>
    <ligand>
        <name>ATP</name>
        <dbReference type="ChEBI" id="CHEBI:30616"/>
    </ligand>
</feature>
<dbReference type="InterPro" id="IPR001480">
    <property type="entry name" value="Bulb-type_lectin_dom"/>
</dbReference>
<evidence type="ECO:0000256" key="13">
    <source>
        <dbReference type="ARBA" id="ARBA00023136"/>
    </source>
</evidence>
<dbReference type="PROSITE" id="PS00108">
    <property type="entry name" value="PROTEIN_KINASE_ST"/>
    <property type="match status" value="1"/>
</dbReference>
<dbReference type="FunCoup" id="A0A2R6QP49">
    <property type="interactions" value="31"/>
</dbReference>
<dbReference type="PANTHER" id="PTHR47974">
    <property type="entry name" value="OS07G0415500 PROTEIN"/>
    <property type="match status" value="1"/>
</dbReference>
<dbReference type="InterPro" id="IPR024171">
    <property type="entry name" value="SRK-like_kinase"/>
</dbReference>
<comment type="subcellular location">
    <subcellularLocation>
        <location evidence="1">Membrane</location>
        <topology evidence="1">Single-pass type I membrane protein</topology>
    </subcellularLocation>
</comment>
<evidence type="ECO:0000256" key="14">
    <source>
        <dbReference type="ARBA" id="ARBA00023157"/>
    </source>
</evidence>
<reference evidence="25 26" key="1">
    <citation type="submission" date="2017-07" db="EMBL/GenBank/DDBJ databases">
        <title>An improved, manually edited Actinidia chinensis var. chinensis (kiwifruit) genome highlights the challenges associated with draft genomes and gene prediction in plants.</title>
        <authorList>
            <person name="Pilkington S."/>
            <person name="Crowhurst R."/>
            <person name="Hilario E."/>
            <person name="Nardozza S."/>
            <person name="Fraser L."/>
            <person name="Peng Y."/>
            <person name="Gunaseelan K."/>
            <person name="Simpson R."/>
            <person name="Tahir J."/>
            <person name="Deroles S."/>
            <person name="Templeton K."/>
            <person name="Luo Z."/>
            <person name="Davy M."/>
            <person name="Cheng C."/>
            <person name="Mcneilage M."/>
            <person name="Scaglione D."/>
            <person name="Liu Y."/>
            <person name="Zhang Q."/>
            <person name="Datson P."/>
            <person name="De Silva N."/>
            <person name="Gardiner S."/>
            <person name="Bassett H."/>
            <person name="Chagne D."/>
            <person name="Mccallum J."/>
            <person name="Dzierzon H."/>
            <person name="Deng C."/>
            <person name="Wang Y.-Y."/>
            <person name="Barron N."/>
            <person name="Manako K."/>
            <person name="Bowen J."/>
            <person name="Foster T."/>
            <person name="Erridge Z."/>
            <person name="Tiffin H."/>
            <person name="Waite C."/>
            <person name="Davies K."/>
            <person name="Grierson E."/>
            <person name="Laing W."/>
            <person name="Kirk R."/>
            <person name="Chen X."/>
            <person name="Wood M."/>
            <person name="Montefiori M."/>
            <person name="Brummell D."/>
            <person name="Schwinn K."/>
            <person name="Catanach A."/>
            <person name="Fullerton C."/>
            <person name="Li D."/>
            <person name="Meiyalaghan S."/>
            <person name="Nieuwenhuizen N."/>
            <person name="Read N."/>
            <person name="Prakash R."/>
            <person name="Hunter D."/>
            <person name="Zhang H."/>
            <person name="Mckenzie M."/>
            <person name="Knabel M."/>
            <person name="Harris A."/>
            <person name="Allan A."/>
            <person name="Chen A."/>
            <person name="Janssen B."/>
            <person name="Plunkett B."/>
            <person name="Dwamena C."/>
            <person name="Voogd C."/>
            <person name="Leif D."/>
            <person name="Lafferty D."/>
            <person name="Souleyre E."/>
            <person name="Varkonyi-Gasic E."/>
            <person name="Gambi F."/>
            <person name="Hanley J."/>
            <person name="Yao J.-L."/>
            <person name="Cheung J."/>
            <person name="David K."/>
            <person name="Warren B."/>
            <person name="Marsh K."/>
            <person name="Snowden K."/>
            <person name="Lin-Wang K."/>
            <person name="Brian L."/>
            <person name="Martinez-Sanchez M."/>
            <person name="Wang M."/>
            <person name="Ileperuma N."/>
            <person name="Macnee N."/>
            <person name="Campin R."/>
            <person name="Mcatee P."/>
            <person name="Drummond R."/>
            <person name="Espley R."/>
            <person name="Ireland H."/>
            <person name="Wu R."/>
            <person name="Atkinson R."/>
            <person name="Karunairetnam S."/>
            <person name="Bulley S."/>
            <person name="Chunkath S."/>
            <person name="Hanley Z."/>
            <person name="Storey R."/>
            <person name="Thrimawithana A."/>
            <person name="Thomson S."/>
            <person name="David C."/>
            <person name="Testolin R."/>
        </authorList>
    </citation>
    <scope>NUCLEOTIDE SEQUENCE [LARGE SCALE GENOMIC DNA]</scope>
    <source>
        <strain evidence="26">cv. Red5</strain>
        <tissue evidence="25">Young leaf</tissue>
    </source>
</reference>
<evidence type="ECO:0000256" key="5">
    <source>
        <dbReference type="ARBA" id="ARBA00022679"/>
    </source>
</evidence>
<feature type="signal peptide" evidence="22">
    <location>
        <begin position="1"/>
        <end position="16"/>
    </location>
</feature>
<dbReference type="Gramene" id="PSS11697">
    <property type="protein sequence ID" value="PSS11697"/>
    <property type="gene ID" value="CEY00_Acc15970"/>
</dbReference>
<evidence type="ECO:0000256" key="19">
    <source>
        <dbReference type="PIRNR" id="PIRNR000641"/>
    </source>
</evidence>
<dbReference type="PROSITE" id="PS50011">
    <property type="entry name" value="PROTEIN_KINASE_DOM"/>
    <property type="match status" value="1"/>
</dbReference>
<dbReference type="Proteomes" id="UP000241394">
    <property type="component" value="Chromosome LG14"/>
</dbReference>
<gene>
    <name evidence="25" type="ORF">CEY00_Acc15970</name>
</gene>
<dbReference type="InterPro" id="IPR008271">
    <property type="entry name" value="Ser/Thr_kinase_AS"/>
</dbReference>
<evidence type="ECO:0000259" key="23">
    <source>
        <dbReference type="PROSITE" id="PS50011"/>
    </source>
</evidence>
<dbReference type="PIRSF" id="PIRSF000641">
    <property type="entry name" value="SRK"/>
    <property type="match status" value="1"/>
</dbReference>
<evidence type="ECO:0000256" key="3">
    <source>
        <dbReference type="ARBA" id="ARBA00022536"/>
    </source>
</evidence>
<evidence type="ECO:0000256" key="1">
    <source>
        <dbReference type="ARBA" id="ARBA00004479"/>
    </source>
</evidence>
<keyword evidence="7 22" id="KW-0732">Signal</keyword>
<dbReference type="Gene3D" id="1.10.510.10">
    <property type="entry name" value="Transferase(Phosphotransferase) domain 1"/>
    <property type="match status" value="1"/>
</dbReference>
<dbReference type="InterPro" id="IPR017441">
    <property type="entry name" value="Protein_kinase_ATP_BS"/>
</dbReference>
<dbReference type="InterPro" id="IPR011009">
    <property type="entry name" value="Kinase-like_dom_sf"/>
</dbReference>
<dbReference type="FunFam" id="1.10.510.10:FF:000248">
    <property type="entry name" value="S-receptor-like kinase 5"/>
    <property type="match status" value="1"/>
</dbReference>
<comment type="caution">
    <text evidence="25">The sequence shown here is derived from an EMBL/GenBank/DDBJ whole genome shotgun (WGS) entry which is preliminary data.</text>
</comment>
<dbReference type="Pfam" id="PF00069">
    <property type="entry name" value="Pkinase"/>
    <property type="match status" value="1"/>
</dbReference>
<evidence type="ECO:0000256" key="4">
    <source>
        <dbReference type="ARBA" id="ARBA00022553"/>
    </source>
</evidence>
<dbReference type="Pfam" id="PF01453">
    <property type="entry name" value="B_lectin"/>
    <property type="match status" value="1"/>
</dbReference>
<proteinExistence type="inferred from homology"/>
<name>A0A2R6QP49_ACTCC</name>
<dbReference type="CDD" id="cd00028">
    <property type="entry name" value="B_lectin"/>
    <property type="match status" value="1"/>
</dbReference>
<dbReference type="AlphaFoldDB" id="A0A2R6QP49"/>
<dbReference type="OMA" id="NEKEWGY"/>
<keyword evidence="12 21" id="KW-1133">Transmembrane helix</keyword>
<dbReference type="PROSITE" id="PS00107">
    <property type="entry name" value="PROTEIN_KINASE_ATP"/>
    <property type="match status" value="1"/>
</dbReference>
<keyword evidence="4" id="KW-0597">Phosphoprotein</keyword>
<feature type="domain" description="Protein kinase" evidence="23">
    <location>
        <begin position="483"/>
        <end position="760"/>
    </location>
</feature>
<evidence type="ECO:0000256" key="8">
    <source>
        <dbReference type="ARBA" id="ARBA00022734"/>
    </source>
</evidence>
<evidence type="ECO:0000256" key="7">
    <source>
        <dbReference type="ARBA" id="ARBA00022729"/>
    </source>
</evidence>